<feature type="chain" id="PRO_5020579594" evidence="7">
    <location>
        <begin position="31"/>
        <end position="136"/>
    </location>
</feature>
<evidence type="ECO:0000256" key="6">
    <source>
        <dbReference type="PROSITE-ProRule" id="PRU00433"/>
    </source>
</evidence>
<accession>A0A4Q7R9J0</accession>
<dbReference type="InterPro" id="IPR050597">
    <property type="entry name" value="Cytochrome_c_Oxidase_Subunit"/>
</dbReference>
<dbReference type="RefSeq" id="WP_130393727.1">
    <property type="nucleotide sequence ID" value="NZ_SGXM01000011.1"/>
</dbReference>
<dbReference type="SUPFAM" id="SSF46626">
    <property type="entry name" value="Cytochrome c"/>
    <property type="match status" value="1"/>
</dbReference>
<keyword evidence="2 6" id="KW-0349">Heme</keyword>
<dbReference type="PANTHER" id="PTHR33751">
    <property type="entry name" value="CBB3-TYPE CYTOCHROME C OXIDASE SUBUNIT FIXP"/>
    <property type="match status" value="1"/>
</dbReference>
<evidence type="ECO:0000256" key="7">
    <source>
        <dbReference type="SAM" id="SignalP"/>
    </source>
</evidence>
<evidence type="ECO:0000256" key="2">
    <source>
        <dbReference type="ARBA" id="ARBA00022617"/>
    </source>
</evidence>
<keyword evidence="7" id="KW-0732">Signal</keyword>
<dbReference type="InterPro" id="IPR009056">
    <property type="entry name" value="Cyt_c-like_dom"/>
</dbReference>
<keyword evidence="3 6" id="KW-0479">Metal-binding</keyword>
<dbReference type="OrthoDB" id="8526831at2"/>
<dbReference type="InterPro" id="IPR036909">
    <property type="entry name" value="Cyt_c-like_dom_sf"/>
</dbReference>
<organism evidence="9 10">
    <name type="scientific">Cupriavidus agavae</name>
    <dbReference type="NCBI Taxonomy" id="1001822"/>
    <lineage>
        <taxon>Bacteria</taxon>
        <taxon>Pseudomonadati</taxon>
        <taxon>Pseudomonadota</taxon>
        <taxon>Betaproteobacteria</taxon>
        <taxon>Burkholderiales</taxon>
        <taxon>Burkholderiaceae</taxon>
        <taxon>Cupriavidus</taxon>
    </lineage>
</organism>
<proteinExistence type="predicted"/>
<evidence type="ECO:0000313" key="10">
    <source>
        <dbReference type="Proteomes" id="UP000291078"/>
    </source>
</evidence>
<name>A0A4Q7R9J0_9BURK</name>
<keyword evidence="10" id="KW-1185">Reference proteome</keyword>
<keyword evidence="1" id="KW-0813">Transport</keyword>
<dbReference type="AlphaFoldDB" id="A0A4Q7R9J0"/>
<evidence type="ECO:0000256" key="3">
    <source>
        <dbReference type="ARBA" id="ARBA00022723"/>
    </source>
</evidence>
<dbReference type="Gene3D" id="1.10.760.10">
    <property type="entry name" value="Cytochrome c-like domain"/>
    <property type="match status" value="1"/>
</dbReference>
<evidence type="ECO:0000256" key="4">
    <source>
        <dbReference type="ARBA" id="ARBA00022982"/>
    </source>
</evidence>
<dbReference type="PANTHER" id="PTHR33751:SF9">
    <property type="entry name" value="CYTOCHROME C4"/>
    <property type="match status" value="1"/>
</dbReference>
<evidence type="ECO:0000256" key="1">
    <source>
        <dbReference type="ARBA" id="ARBA00022448"/>
    </source>
</evidence>
<gene>
    <name evidence="9" type="ORF">EV147_4833</name>
</gene>
<sequence>MQPPPRYLLSPRWLAGLAALACLAPPAASAQPNQPASAPMTAGPADAGKLTIEAQRARVDQARNQAASCAVCHGPDGRAPADSPIPSLAGRPRAELTEIMLEYKNGKRPGTVMPQIAKGYSDAEILAIAAWFADQK</sequence>
<evidence type="ECO:0000313" key="9">
    <source>
        <dbReference type="EMBL" id="RZT29633.1"/>
    </source>
</evidence>
<dbReference type="PROSITE" id="PS51007">
    <property type="entry name" value="CYTC"/>
    <property type="match status" value="1"/>
</dbReference>
<keyword evidence="4" id="KW-0249">Electron transport</keyword>
<reference evidence="9 10" key="1">
    <citation type="journal article" date="2015" name="Stand. Genomic Sci.">
        <title>Genomic Encyclopedia of Bacterial and Archaeal Type Strains, Phase III: the genomes of soil and plant-associated and newly described type strains.</title>
        <authorList>
            <person name="Whitman W.B."/>
            <person name="Woyke T."/>
            <person name="Klenk H.P."/>
            <person name="Zhou Y."/>
            <person name="Lilburn T.G."/>
            <person name="Beck B.J."/>
            <person name="De Vos P."/>
            <person name="Vandamme P."/>
            <person name="Eisen J.A."/>
            <person name="Garrity G."/>
            <person name="Hugenholtz P."/>
            <person name="Kyrpides N.C."/>
        </authorList>
    </citation>
    <scope>NUCLEOTIDE SEQUENCE [LARGE SCALE GENOMIC DNA]</scope>
    <source>
        <strain evidence="9 10">ASC-9842</strain>
    </source>
</reference>
<dbReference type="Proteomes" id="UP000291078">
    <property type="component" value="Unassembled WGS sequence"/>
</dbReference>
<feature type="domain" description="Cytochrome c" evidence="8">
    <location>
        <begin position="43"/>
        <end position="136"/>
    </location>
</feature>
<dbReference type="GO" id="GO:0020037">
    <property type="term" value="F:heme binding"/>
    <property type="evidence" value="ECO:0007669"/>
    <property type="project" value="InterPro"/>
</dbReference>
<dbReference type="GO" id="GO:0009055">
    <property type="term" value="F:electron transfer activity"/>
    <property type="evidence" value="ECO:0007669"/>
    <property type="project" value="InterPro"/>
</dbReference>
<keyword evidence="5 6" id="KW-0408">Iron</keyword>
<evidence type="ECO:0000256" key="5">
    <source>
        <dbReference type="ARBA" id="ARBA00023004"/>
    </source>
</evidence>
<dbReference type="GO" id="GO:0046872">
    <property type="term" value="F:metal ion binding"/>
    <property type="evidence" value="ECO:0007669"/>
    <property type="project" value="UniProtKB-KW"/>
</dbReference>
<dbReference type="EMBL" id="SGXM01000011">
    <property type="protein sequence ID" value="RZT29633.1"/>
    <property type="molecule type" value="Genomic_DNA"/>
</dbReference>
<comment type="caution">
    <text evidence="9">The sequence shown here is derived from an EMBL/GenBank/DDBJ whole genome shotgun (WGS) entry which is preliminary data.</text>
</comment>
<evidence type="ECO:0000259" key="8">
    <source>
        <dbReference type="PROSITE" id="PS51007"/>
    </source>
</evidence>
<dbReference type="Pfam" id="PF13442">
    <property type="entry name" value="Cytochrome_CBB3"/>
    <property type="match status" value="1"/>
</dbReference>
<protein>
    <submittedName>
        <fullName evidence="9">Cbb3-type cytochrome c oxidase subunit III</fullName>
    </submittedName>
</protein>
<feature type="signal peptide" evidence="7">
    <location>
        <begin position="1"/>
        <end position="30"/>
    </location>
</feature>